<dbReference type="InterPro" id="IPR001881">
    <property type="entry name" value="EGF-like_Ca-bd_dom"/>
</dbReference>
<protein>
    <submittedName>
        <fullName evidence="17">LamB</fullName>
    </submittedName>
</protein>
<feature type="disulfide bond" evidence="9">
    <location>
        <begin position="65"/>
        <end position="83"/>
    </location>
</feature>
<dbReference type="PROSITE" id="PS50026">
    <property type="entry name" value="EGF_3"/>
    <property type="match status" value="5"/>
</dbReference>
<dbReference type="InterPro" id="IPR003598">
    <property type="entry name" value="Ig_sub2"/>
</dbReference>
<feature type="disulfide bond" evidence="9">
    <location>
        <begin position="58"/>
        <end position="70"/>
    </location>
</feature>
<feature type="domain" description="Ig-like" evidence="15">
    <location>
        <begin position="2602"/>
        <end position="2680"/>
    </location>
</feature>
<evidence type="ECO:0000259" key="12">
    <source>
        <dbReference type="PROSITE" id="PS50025"/>
    </source>
</evidence>
<dbReference type="Pfam" id="PF02210">
    <property type="entry name" value="Laminin_G_2"/>
    <property type="match status" value="2"/>
</dbReference>
<dbReference type="Pfam" id="PF13927">
    <property type="entry name" value="Ig_3"/>
    <property type="match status" value="8"/>
</dbReference>
<feature type="domain" description="EGF-like" evidence="13">
    <location>
        <begin position="1581"/>
        <end position="1618"/>
    </location>
</feature>
<feature type="disulfide bond" evidence="9">
    <location>
        <begin position="29"/>
        <end position="47"/>
    </location>
</feature>
<evidence type="ECO:0000313" key="17">
    <source>
        <dbReference type="EMBL" id="BET02654.1"/>
    </source>
</evidence>
<feature type="domain" description="EGF-like" evidence="13">
    <location>
        <begin position="3181"/>
        <end position="3222"/>
    </location>
</feature>
<dbReference type="CDD" id="cd00055">
    <property type="entry name" value="EGF_Lam"/>
    <property type="match status" value="4"/>
</dbReference>
<dbReference type="PROSITE" id="PS01209">
    <property type="entry name" value="LDLRA_1"/>
    <property type="match status" value="6"/>
</dbReference>
<dbReference type="PANTHER" id="PTHR10075">
    <property type="entry name" value="BASIGIN RELATED"/>
    <property type="match status" value="1"/>
</dbReference>
<feature type="disulfide bond" evidence="9">
    <location>
        <begin position="450"/>
        <end position="468"/>
    </location>
</feature>
<feature type="domain" description="Ig-like" evidence="15">
    <location>
        <begin position="2512"/>
        <end position="2589"/>
    </location>
</feature>
<dbReference type="SMART" id="SM00192">
    <property type="entry name" value="LDLa"/>
    <property type="match status" value="11"/>
</dbReference>
<feature type="domain" description="Ig-like" evidence="15">
    <location>
        <begin position="1821"/>
        <end position="1901"/>
    </location>
</feature>
<dbReference type="Gene3D" id="4.10.400.10">
    <property type="entry name" value="Low-density Lipoprotein Receptor"/>
    <property type="match status" value="11"/>
</dbReference>
<dbReference type="SUPFAM" id="SSF57196">
    <property type="entry name" value="EGF/Laminin"/>
    <property type="match status" value="2"/>
</dbReference>
<evidence type="ECO:0000259" key="16">
    <source>
        <dbReference type="PROSITE" id="PS51115"/>
    </source>
</evidence>
<evidence type="ECO:0000313" key="18">
    <source>
        <dbReference type="Proteomes" id="UP001307889"/>
    </source>
</evidence>
<dbReference type="CDD" id="cd00096">
    <property type="entry name" value="Ig"/>
    <property type="match status" value="2"/>
</dbReference>
<feature type="disulfide bond" evidence="9">
    <location>
        <begin position="77"/>
        <end position="92"/>
    </location>
</feature>
<dbReference type="CDD" id="cd00112">
    <property type="entry name" value="LDLa"/>
    <property type="match status" value="11"/>
</dbReference>
<evidence type="ECO:0000256" key="3">
    <source>
        <dbReference type="ARBA" id="ARBA00023157"/>
    </source>
</evidence>
<feature type="disulfide bond" evidence="9">
    <location>
        <begin position="146"/>
        <end position="164"/>
    </location>
</feature>
<feature type="domain" description="Laminin G" evidence="12">
    <location>
        <begin position="2947"/>
        <end position="3127"/>
    </location>
</feature>
<evidence type="ECO:0000256" key="4">
    <source>
        <dbReference type="ARBA" id="ARBA00023180"/>
    </source>
</evidence>
<dbReference type="Pfam" id="PF07679">
    <property type="entry name" value="I-set"/>
    <property type="match status" value="2"/>
</dbReference>
<feature type="disulfide bond" evidence="10">
    <location>
        <begin position="1278"/>
        <end position="1287"/>
    </location>
</feature>
<dbReference type="InterPro" id="IPR003599">
    <property type="entry name" value="Ig_sub"/>
</dbReference>
<feature type="disulfide bond" evidence="7">
    <location>
        <begin position="2932"/>
        <end position="2941"/>
    </location>
</feature>
<feature type="domain" description="Laminin EGF-like" evidence="14">
    <location>
        <begin position="1259"/>
        <end position="1304"/>
    </location>
</feature>
<dbReference type="CDD" id="cd00054">
    <property type="entry name" value="EGF_CA"/>
    <property type="match status" value="2"/>
</dbReference>
<dbReference type="PROSITE" id="PS50835">
    <property type="entry name" value="IG_LIKE"/>
    <property type="match status" value="13"/>
</dbReference>
<evidence type="ECO:0000256" key="6">
    <source>
        <dbReference type="ARBA" id="ARBA00023319"/>
    </source>
</evidence>
<dbReference type="SMART" id="SM00281">
    <property type="entry name" value="LamB"/>
    <property type="match status" value="3"/>
</dbReference>
<feature type="domain" description="EGF-like" evidence="13">
    <location>
        <begin position="2865"/>
        <end position="2903"/>
    </location>
</feature>
<dbReference type="EMBL" id="AP028922">
    <property type="protein sequence ID" value="BET02654.1"/>
    <property type="molecule type" value="Genomic_DNA"/>
</dbReference>
<dbReference type="InterPro" id="IPR036179">
    <property type="entry name" value="Ig-like_dom_sf"/>
</dbReference>
<dbReference type="Gene3D" id="2.10.25.10">
    <property type="entry name" value="Laminin"/>
    <property type="match status" value="4"/>
</dbReference>
<comment type="caution">
    <text evidence="7">Lacks conserved residue(s) required for the propagation of feature annotation.</text>
</comment>
<dbReference type="Pfam" id="PF00054">
    <property type="entry name" value="Laminin_G_1"/>
    <property type="match status" value="1"/>
</dbReference>
<feature type="disulfide bond" evidence="9">
    <location>
        <begin position="505"/>
        <end position="520"/>
    </location>
</feature>
<keyword evidence="18" id="KW-1185">Reference proteome</keyword>
<gene>
    <name evidence="17" type="ORF">NTJ_15472</name>
</gene>
<evidence type="ECO:0000259" key="13">
    <source>
        <dbReference type="PROSITE" id="PS50026"/>
    </source>
</evidence>
<dbReference type="PRINTS" id="PR00261">
    <property type="entry name" value="LDLRECEPTOR"/>
</dbReference>
<feature type="domain" description="Ig-like" evidence="15">
    <location>
        <begin position="2280"/>
        <end position="2364"/>
    </location>
</feature>
<feature type="domain" description="Ig-like" evidence="15">
    <location>
        <begin position="2193"/>
        <end position="2273"/>
    </location>
</feature>
<evidence type="ECO:0000259" key="14">
    <source>
        <dbReference type="PROSITE" id="PS50027"/>
    </source>
</evidence>
<feature type="disulfide bond" evidence="9">
    <location>
        <begin position="96"/>
        <end position="108"/>
    </location>
</feature>
<keyword evidence="5 10" id="KW-0424">Laminin EGF-like domain</keyword>
<feature type="domain" description="Ig-like" evidence="15">
    <location>
        <begin position="523"/>
        <end position="611"/>
    </location>
</feature>
<dbReference type="SMART" id="SM00409">
    <property type="entry name" value="IG"/>
    <property type="match status" value="13"/>
</dbReference>
<feature type="disulfide bond" evidence="9">
    <location>
        <begin position="219"/>
        <end position="231"/>
    </location>
</feature>
<evidence type="ECO:0000256" key="11">
    <source>
        <dbReference type="SAM" id="MobiDB-lite"/>
    </source>
</evidence>
<dbReference type="InterPro" id="IPR013098">
    <property type="entry name" value="Ig_I-set"/>
</dbReference>
<feature type="domain" description="Ig-like" evidence="15">
    <location>
        <begin position="2376"/>
        <end position="2457"/>
    </location>
</feature>
<dbReference type="InterPro" id="IPR000152">
    <property type="entry name" value="EGF-type_Asp/Asn_hydroxyl_site"/>
</dbReference>
<feature type="domain" description="Ig-like" evidence="15">
    <location>
        <begin position="1636"/>
        <end position="1723"/>
    </location>
</feature>
<feature type="disulfide bond" evidence="9">
    <location>
        <begin position="422"/>
        <end position="437"/>
    </location>
</feature>
<dbReference type="Pfam" id="PF00057">
    <property type="entry name" value="Ldl_recept_a"/>
    <property type="match status" value="10"/>
</dbReference>
<feature type="domain" description="Laminin IV type A" evidence="16">
    <location>
        <begin position="1047"/>
        <end position="1225"/>
    </location>
</feature>
<feature type="disulfide bond" evidence="9">
    <location>
        <begin position="462"/>
        <end position="477"/>
    </location>
</feature>
<dbReference type="PROSITE" id="PS01248">
    <property type="entry name" value="EGF_LAM_1"/>
    <property type="match status" value="3"/>
</dbReference>
<dbReference type="InterPro" id="IPR002049">
    <property type="entry name" value="LE_dom"/>
</dbReference>
<dbReference type="InterPro" id="IPR002172">
    <property type="entry name" value="LDrepeatLR_classA_rpt"/>
</dbReference>
<dbReference type="CDD" id="cd00110">
    <property type="entry name" value="LamG"/>
    <property type="match status" value="3"/>
</dbReference>
<keyword evidence="1" id="KW-0732">Signal</keyword>
<keyword evidence="3 7" id="KW-1015">Disulfide bond</keyword>
<dbReference type="Gene3D" id="2.60.40.10">
    <property type="entry name" value="Immunoglobulins"/>
    <property type="match status" value="13"/>
</dbReference>
<feature type="disulfide bond" evidence="9">
    <location>
        <begin position="199"/>
        <end position="214"/>
    </location>
</feature>
<feature type="domain" description="Laminin IV type A" evidence="16">
    <location>
        <begin position="1380"/>
        <end position="1558"/>
    </location>
</feature>
<dbReference type="PROSITE" id="PS50068">
    <property type="entry name" value="LDLRA_2"/>
    <property type="match status" value="11"/>
</dbReference>
<dbReference type="SMART" id="SM00179">
    <property type="entry name" value="EGF_CA"/>
    <property type="match status" value="4"/>
</dbReference>
<feature type="domain" description="Ig-like" evidence="15">
    <location>
        <begin position="1731"/>
        <end position="1813"/>
    </location>
</feature>
<dbReference type="PROSITE" id="PS00010">
    <property type="entry name" value="ASX_HYDROXYL"/>
    <property type="match status" value="1"/>
</dbReference>
<keyword evidence="6" id="KW-0393">Immunoglobulin domain</keyword>
<feature type="disulfide bond" evidence="9">
    <location>
        <begin position="410"/>
        <end position="428"/>
    </location>
</feature>
<accession>A0ABN7BEE6</accession>
<feature type="disulfide bond" evidence="7">
    <location>
        <begin position="3212"/>
        <end position="3221"/>
    </location>
</feature>
<feature type="disulfide bond" evidence="9">
    <location>
        <begin position="238"/>
        <end position="253"/>
    </location>
</feature>
<dbReference type="SMART" id="SM00282">
    <property type="entry name" value="LamG"/>
    <property type="match status" value="3"/>
</dbReference>
<feature type="disulfide bond" evidence="9">
    <location>
        <begin position="180"/>
        <end position="192"/>
    </location>
</feature>
<dbReference type="Pfam" id="PF00052">
    <property type="entry name" value="Laminin_B"/>
    <property type="match status" value="3"/>
</dbReference>
<feature type="disulfide bond" evidence="7">
    <location>
        <begin position="3169"/>
        <end position="3178"/>
    </location>
</feature>
<dbReference type="InterPro" id="IPR000034">
    <property type="entry name" value="Laminin_IV"/>
</dbReference>
<dbReference type="InterPro" id="IPR013320">
    <property type="entry name" value="ConA-like_dom_sf"/>
</dbReference>
<feature type="domain" description="EGF-like" evidence="13">
    <location>
        <begin position="3143"/>
        <end position="3179"/>
    </location>
</feature>
<dbReference type="SMART" id="SM00181">
    <property type="entry name" value="EGF"/>
    <property type="match status" value="8"/>
</dbReference>
<feature type="disulfide bond" evidence="7">
    <location>
        <begin position="1608"/>
        <end position="1617"/>
    </location>
</feature>
<feature type="disulfide bond" evidence="9">
    <location>
        <begin position="2485"/>
        <end position="2500"/>
    </location>
</feature>
<keyword evidence="4" id="KW-0325">Glycoprotein</keyword>
<feature type="disulfide bond" evidence="9">
    <location>
        <begin position="103"/>
        <end position="121"/>
    </location>
</feature>
<dbReference type="InterPro" id="IPR036055">
    <property type="entry name" value="LDL_receptor-like_sf"/>
</dbReference>
<feature type="disulfide bond" evidence="9">
    <location>
        <begin position="267"/>
        <end position="285"/>
    </location>
</feature>
<dbReference type="PROSITE" id="PS01186">
    <property type="entry name" value="EGF_2"/>
    <property type="match status" value="3"/>
</dbReference>
<feature type="disulfide bond" evidence="8">
    <location>
        <begin position="3100"/>
        <end position="3127"/>
    </location>
</feature>
<dbReference type="InterPro" id="IPR000742">
    <property type="entry name" value="EGF"/>
</dbReference>
<evidence type="ECO:0000256" key="8">
    <source>
        <dbReference type="PROSITE-ProRule" id="PRU00122"/>
    </source>
</evidence>
<feature type="disulfide bond" evidence="9">
    <location>
        <begin position="139"/>
        <end position="151"/>
    </location>
</feature>
<evidence type="ECO:0000256" key="5">
    <source>
        <dbReference type="ARBA" id="ARBA00023292"/>
    </source>
</evidence>
<dbReference type="InterPro" id="IPR013783">
    <property type="entry name" value="Ig-like_fold"/>
</dbReference>
<feature type="domain" description="EGF-like" evidence="13">
    <location>
        <begin position="2912"/>
        <end position="2942"/>
    </location>
</feature>
<evidence type="ECO:0000256" key="1">
    <source>
        <dbReference type="ARBA" id="ARBA00022729"/>
    </source>
</evidence>
<dbReference type="InterPro" id="IPR001791">
    <property type="entry name" value="Laminin_G"/>
</dbReference>
<feature type="disulfide bond" evidence="9">
    <location>
        <begin position="41"/>
        <end position="56"/>
    </location>
</feature>
<feature type="disulfide bond" evidence="9">
    <location>
        <begin position="187"/>
        <end position="205"/>
    </location>
</feature>
<evidence type="ECO:0000256" key="9">
    <source>
        <dbReference type="PROSITE-ProRule" id="PRU00124"/>
    </source>
</evidence>
<feature type="disulfide bond" evidence="9">
    <location>
        <begin position="443"/>
        <end position="455"/>
    </location>
</feature>
<dbReference type="PROSITE" id="PS50025">
    <property type="entry name" value="LAM_G_DOMAIN"/>
    <property type="match status" value="3"/>
</dbReference>
<dbReference type="InterPro" id="IPR023415">
    <property type="entry name" value="LDLR_class-A_CS"/>
</dbReference>
<feature type="domain" description="Laminin G" evidence="12">
    <location>
        <begin position="3228"/>
        <end position="3401"/>
    </location>
</feature>
<dbReference type="Proteomes" id="UP001307889">
    <property type="component" value="Chromosome 14"/>
</dbReference>
<dbReference type="InterPro" id="IPR007110">
    <property type="entry name" value="Ig-like_dom"/>
</dbReference>
<dbReference type="SUPFAM" id="SSF57424">
    <property type="entry name" value="LDL receptor-like module"/>
    <property type="match status" value="11"/>
</dbReference>
<feature type="domain" description="Laminin IV type A" evidence="16">
    <location>
        <begin position="664"/>
        <end position="856"/>
    </location>
</feature>
<dbReference type="Gene3D" id="2.60.120.200">
    <property type="match status" value="3"/>
</dbReference>
<feature type="disulfide bond" evidence="9">
    <location>
        <begin position="279"/>
        <end position="294"/>
    </location>
</feature>
<feature type="disulfide bond" evidence="8">
    <location>
        <begin position="3374"/>
        <end position="3401"/>
    </location>
</feature>
<dbReference type="PANTHER" id="PTHR10075:SF100">
    <property type="entry name" value="FASCICLIN-2"/>
    <property type="match status" value="1"/>
</dbReference>
<proteinExistence type="predicted"/>
<reference evidence="17 18" key="1">
    <citation type="submission" date="2023-09" db="EMBL/GenBank/DDBJ databases">
        <title>Nesidiocoris tenuis whole genome shotgun sequence.</title>
        <authorList>
            <person name="Shibata T."/>
            <person name="Shimoda M."/>
            <person name="Kobayashi T."/>
            <person name="Uehara T."/>
        </authorList>
    </citation>
    <scope>NUCLEOTIDE SEQUENCE [LARGE SCALE GENOMIC DNA]</scope>
    <source>
        <strain evidence="17 18">Japan</strain>
    </source>
</reference>
<dbReference type="SMART" id="SM00408">
    <property type="entry name" value="IGc2"/>
    <property type="match status" value="13"/>
</dbReference>
<feature type="domain" description="Ig-like" evidence="15">
    <location>
        <begin position="2095"/>
        <end position="2185"/>
    </location>
</feature>
<evidence type="ECO:0000256" key="2">
    <source>
        <dbReference type="ARBA" id="ARBA00022737"/>
    </source>
</evidence>
<dbReference type="SMART" id="SM00180">
    <property type="entry name" value="EGF_Lam"/>
    <property type="match status" value="6"/>
</dbReference>
<feature type="disulfide bond" evidence="9">
    <location>
        <begin position="226"/>
        <end position="244"/>
    </location>
</feature>
<dbReference type="Pfam" id="PF13895">
    <property type="entry name" value="Ig_2"/>
    <property type="match status" value="1"/>
</dbReference>
<evidence type="ECO:0000256" key="7">
    <source>
        <dbReference type="PROSITE-ProRule" id="PRU00076"/>
    </source>
</evidence>
<dbReference type="PROSITE" id="PS00022">
    <property type="entry name" value="EGF_1"/>
    <property type="match status" value="7"/>
</dbReference>
<feature type="disulfide bond" evidence="9">
    <location>
        <begin position="403"/>
        <end position="415"/>
    </location>
</feature>
<evidence type="ECO:0000259" key="15">
    <source>
        <dbReference type="PROSITE" id="PS50835"/>
    </source>
</evidence>
<organism evidence="17 18">
    <name type="scientific">Nesidiocoris tenuis</name>
    <dbReference type="NCBI Taxonomy" id="355587"/>
    <lineage>
        <taxon>Eukaryota</taxon>
        <taxon>Metazoa</taxon>
        <taxon>Ecdysozoa</taxon>
        <taxon>Arthropoda</taxon>
        <taxon>Hexapoda</taxon>
        <taxon>Insecta</taxon>
        <taxon>Pterygota</taxon>
        <taxon>Neoptera</taxon>
        <taxon>Paraneoptera</taxon>
        <taxon>Hemiptera</taxon>
        <taxon>Heteroptera</taxon>
        <taxon>Panheteroptera</taxon>
        <taxon>Cimicomorpha</taxon>
        <taxon>Miridae</taxon>
        <taxon>Dicyphina</taxon>
        <taxon>Nesidiocoris</taxon>
    </lineage>
</organism>
<feature type="domain" description="Ig-like" evidence="15">
    <location>
        <begin position="2007"/>
        <end position="2090"/>
    </location>
</feature>
<keyword evidence="7" id="KW-0245">EGF-like domain</keyword>
<name>A0ABN7BEE6_9HEMI</name>
<feature type="domain" description="Ig-like" evidence="15">
    <location>
        <begin position="299"/>
        <end position="378"/>
    </location>
</feature>
<dbReference type="PROSITE" id="PS50027">
    <property type="entry name" value="EGF_LAM_2"/>
    <property type="match status" value="1"/>
</dbReference>
<dbReference type="PROSITE" id="PS51115">
    <property type="entry name" value="LAMININ_IVA"/>
    <property type="match status" value="3"/>
</dbReference>
<dbReference type="SUPFAM" id="SSF48726">
    <property type="entry name" value="Immunoglobulin"/>
    <property type="match status" value="13"/>
</dbReference>
<evidence type="ECO:0000256" key="10">
    <source>
        <dbReference type="PROSITE-ProRule" id="PRU00460"/>
    </source>
</evidence>
<feature type="region of interest" description="Disordered" evidence="11">
    <location>
        <begin position="3396"/>
        <end position="3419"/>
    </location>
</feature>
<keyword evidence="2" id="KW-0677">Repeat</keyword>
<sequence length="3419" mass="376882">MMSDCDDGEDEENCSSLLAHQCPVGDFPCGNGQCIEHERRCDGVIDCPEASDEYRCPCLSSQFQCDDGKCIEQSRKCDQTPDCLDGSDERDCDRDCTSLEFRCSNGTCIAPYLKCNGQNDCPNGEDEREPECPSTPTACLQNEFACNNGQCVHRQYLCDDIPDCSDRSDEDENYCAELKCQPDDFYCDGGKCIRSSQRCDDFRNCDDGTDEDNCGIGVCAYTEYECESGQCIEASQRCNNIRDCSDGSDEKGCDNSASCNPSTQFTCDNGQCVSKSAKCNNQDDCSDGSDEVNCITTEIQLITSPTSQEIEETKEAVFQCRDEGPSRYRVRWIRGDGQPLPEGSRSLNNGARLEIPNVQLSATGAYVCEAVGAPRTASGSRATVYLKVNPFIRIPEPLPDIACAYNEATCYNRQCIPKNKVCDGEIDCTDGSDESRCSAHQVCEANQFMCDNRECVMKTWRCDNQVDCLDGSDEKGCDVSKNGTCYATEFACASGNQCIPRGMLCDKTRDCHDNSDEIGCKDPEIVLRPEAIVQICEGRELILRCQATGFPIPIINWRLNWGHVPKKCRMINEDGLGTLVCPDMRVEDTGAYSCEAINGKIKFANPDANVVVRNCNGPSEPVCPAGSFNDLAQSRADCIQCFCFGKTPDCSSARLEVKKLPAPTGTYPLVLVRFNPTIEVNSRERSSVQNYLIANDNGFEIRSPIGGNGTMYNYFLMPPETHGKQLNSYGGYITYKVTPGGDTRRPYIDIPDIVIQGNNLTLTHKIRNGLVRDRENEVRVQIIEGTWLETNPSEGRYTPSYASREDIMMALADIENILIRVQYIEGAGINTAISDITMDTAGPITSGRERAQYVEQCRCPRGYTGLSCEECEPGFVLIRQPGAFLGVCSDKPVGPCPSGSYGAPERGIPCRPCPCPLSSVPGTLGTCRLGPSNQAICDCQIGYAGYRCERCDTEHGYRGDARIGNCRRPSNICNDAGSRSTEPLSDGTCDCKTYTTGARCDQCKQGSFFLSSRNQYGCTKCFCMGTTQECTSSNLYRDSIETRFRSSSLQDFTLVKKTEDGGFEKIPPFVDQSSNELYFDNFDTEVYYWSLPPVYIFNKVTSYGGNLRYTIRYTPSPGGLSSRNSAPDVEITSANRITLYHYSKQNVEPEQEVTINVPLLEEYWQKEFGQKADREDVLQALADVSGFYIKATYTTSTTRAALISVSLDVASERNTGRSRALEVEQCRCLPGYMGTSCEDCAPGYTRAEDGLYLRICEPCDCGGYSEDCDPESGECRNCRDNRAGQKCEYCKQGFTLSTDGSCRANSTCSCDERGTVTCRDGRCICKVNVEGDNCGRCRRGTFHLSADNEMGCGKCFCSEVTSDCQSSSLYMEQVPAPILDDNHGFTLSDGSATVIRDGFNPNFAMSELGYRMGWRQERLFWSLPSRLTGDKVLSYGGTLAYVQRYTTNSPDSEPTSDHDIIISGNGRSIFYSFDEPLKPEIRREALVPIVEGKWRVLDQRSGNPIASRRDILKILSSVDHILIRATLAREIEDSYISDVLLETATQNSYGPRAEQVEVCRCPPEYRGTSCQNCADNHYRNYDGRCLQCPCVHGRSCLLSSDYQVKCNCEPGWQGDLCDVPVSIPGGDIRPPPDDRPQIRMDITVSPQDTIPEGSRVTLTCIADSISREPLTIRWSKQGGRLPRVIDDNRGRLTIISAQSADSGVYYCTATGRNVSETKSIIITVDSQSRAPSIQISPSSTIEALNGNEISVQCIADGYPLPSIEWIRIDGRPFSREVEFVGGDMKIKAARKADQGEYECRATNPGGYDSAIVTIYVREIVGNLIVNPREIMANTGQTITITCSIEPPTDSVQLEWSRNDKREFPRRAESYNGQLTIRNIGPTDGGEYVCTATMSTTGYKVSEARAYIRVIPVVNPRPFSVTVYPNRLTVKEHETAIINCSSTLPDATFTWTRARGGLPRKAQVLENILRIPNVEKTDRAVYICEARLDGRISKGHAFLEVQRQGVVPVLELTEQSMVLIEGGSAHVECRPQGGNPPPRVIWTKRSGQLPRNVKAEGNLLRFNSVVLADADDYVCTAENSAGRTTATFRLEVHQRPRIRTEPKGTVRKSEGERLTLTCRATGVPAPAVKWQIKSQATSRGLAASTSETGVAQVEIFSLSVDDTGYYTCKASSSAGEAEESVYVRVSEIQRPDGPAHGQFEVDLGGETEITCSHPTNDPDVTYSWTRKDNKPLGRGVVANGYSLRITGAQLSDAGDYVCEITDRNGYPQNSHIATLRVIERLNIRLTPESQIVHPGEDAYIHCEVIGDRPADLSWEGVDRALPSSAIVVRGRITFNRIAIEDAGRYACTAVDPETQYVVKALARVTVKQHFDPADHTPVVRVVGDRNITKMEGTSLFLQCTTDIPNARIVWTRQGEFLPLNADVTDNNLRINNLYPADSGEYVCTATSRSGIPGSDRVSVYVEQGCSSLGKIACIDGITCYDSSQICDGVNQCPDGADELMCSRRKRNNGALLAKIKIEPSVDRIRVGETVDLNCLAIGVFASEHPMWEKVGGGIADNVIIRDNSLRIHDVTTDNAGPYRCWVKKQNGEIVEDIYDLEVQDSGPKHTSVKRLAEKTKSVSIYDPVDIECDTGLEPPVTFLWTRRNGQILTNQTGSKIHFSNVMPSDAGEYLCVASNGEVKIEFPTFLVVKGLIPRFTQQSVSYLKLKPMAGAGYRKFDLLLSIKPERPNGLLLYNGEKKGGKQDFIAIGLKNGYVEFRYDVGSGAAIIQSSNITVPMNKWSNITVKRHRKEGRLWVNGVGPFIGTSPGRYQGLDLSEPMFLGSVPDFSVLSPSTGFDTGFVGCISYLKINDQVEELGKALEKSDILDCDTCQDSQCSNNGVCQEATNERGYTCLCPRGFSGSDCQTIGGSSACYPGLCNDGTCINSGGTYRCQCGLGTAGDNCELQIKVNTPAFNGDSFLAYPLPHTTADFSIEMDIKPEDNRNRLLAYSSQNMNGNGDFILLLIRDQQIEFTVDTGSGLETVNNPHRLETGKWVKLIASKTADELRLTVNGDVTDKILDARKTRAYKKSLNLHTPLYLGGYDDTSISLHPSIYIKEGFKGCISSLKLNERPPTNLLKDATGASNVVQCHGAAHRTHEDSNSAYDDDLCGEQRCQNDGRCDHSDGTPVCQCTSDFGGIYCEIRTNECGQSPNPCGSTGVCHKEKASPEGYRCDCFFGYSGPTCQDKTTVTTDVTFRRNSYIELPGHLTQQFRADDEISISFTIQTEEPLGLLYWQGSNLQYMSIGVKDGYIEAEVDHNDNPLTLRSQERVDNALPHNVTVTRKASDLEVYVDGVGRGTANGQPPRRMSTRESIFIGGLPDPWTNTNGRWKENFVGCILRLRINNGEPIDFSKHHISGRNVRSCPSASRKRRNRFFKNNETG</sequence>
<feature type="domain" description="Ig-like" evidence="15">
    <location>
        <begin position="1911"/>
        <end position="1985"/>
    </location>
</feature>
<dbReference type="Pfam" id="PF00053">
    <property type="entry name" value="EGF_laminin"/>
    <property type="match status" value="6"/>
</dbReference>
<feature type="disulfide bond" evidence="7">
    <location>
        <begin position="2874"/>
        <end position="2891"/>
    </location>
</feature>
<feature type="domain" description="Laminin G" evidence="12">
    <location>
        <begin position="2691"/>
        <end position="2874"/>
    </location>
</feature>
<feature type="disulfide bond" evidence="7">
    <location>
        <begin position="2893"/>
        <end position="2902"/>
    </location>
</feature>
<dbReference type="SUPFAM" id="SSF49899">
    <property type="entry name" value="Concanavalin A-like lectins/glucanases"/>
    <property type="match status" value="3"/>
</dbReference>
<feature type="disulfide bond" evidence="9">
    <location>
        <begin position="22"/>
        <end position="34"/>
    </location>
</feature>
<dbReference type="Gene3D" id="2.170.300.10">
    <property type="entry name" value="Tie2 ligand-binding domain superfamily"/>
    <property type="match status" value="3"/>
</dbReference>